<dbReference type="SUPFAM" id="SSF50998">
    <property type="entry name" value="Quinoprotein alcohol dehydrogenase-like"/>
    <property type="match status" value="1"/>
</dbReference>
<dbReference type="InterPro" id="IPR011047">
    <property type="entry name" value="Quinoprotein_ADH-like_sf"/>
</dbReference>
<evidence type="ECO:0000313" key="3">
    <source>
        <dbReference type="EMBL" id="EGF26228.1"/>
    </source>
</evidence>
<dbReference type="Proteomes" id="UP000006222">
    <property type="component" value="Unassembled WGS sequence"/>
</dbReference>
<feature type="compositionally biased region" description="Polar residues" evidence="1">
    <location>
        <begin position="39"/>
        <end position="48"/>
    </location>
</feature>
<accession>F2AVM9</accession>
<evidence type="ECO:0000313" key="4">
    <source>
        <dbReference type="Proteomes" id="UP000006222"/>
    </source>
</evidence>
<dbReference type="Gene3D" id="2.130.10.10">
    <property type="entry name" value="YVTN repeat-like/Quinoprotein amine dehydrogenase"/>
    <property type="match status" value="2"/>
</dbReference>
<dbReference type="PANTHER" id="PTHR34512">
    <property type="entry name" value="CELL SURFACE PROTEIN"/>
    <property type="match status" value="1"/>
</dbReference>
<comment type="caution">
    <text evidence="3">The sequence shown here is derived from an EMBL/GenBank/DDBJ whole genome shotgun (WGS) entry which is preliminary data.</text>
</comment>
<dbReference type="EMBL" id="AFAR01000190">
    <property type="protein sequence ID" value="EGF26228.1"/>
    <property type="molecule type" value="Genomic_DNA"/>
</dbReference>
<gene>
    <name evidence="3" type="ORF">RBWH47_01946</name>
</gene>
<dbReference type="InterPro" id="IPR002372">
    <property type="entry name" value="PQQ_rpt_dom"/>
</dbReference>
<feature type="domain" description="Pyrrolo-quinoline quinone repeat" evidence="2">
    <location>
        <begin position="58"/>
        <end position="214"/>
    </location>
</feature>
<feature type="region of interest" description="Disordered" evidence="1">
    <location>
        <begin position="39"/>
        <end position="59"/>
    </location>
</feature>
<dbReference type="PANTHER" id="PTHR34512:SF30">
    <property type="entry name" value="OUTER MEMBRANE PROTEIN ASSEMBLY FACTOR BAMB"/>
    <property type="match status" value="1"/>
</dbReference>
<protein>
    <submittedName>
        <fullName evidence="3">Pyrrolo-quinoline quinone</fullName>
    </submittedName>
</protein>
<reference evidence="3 4" key="1">
    <citation type="journal article" date="2013" name="Mar. Genomics">
        <title>Expression of sulfatases in Rhodopirellula baltica and the diversity of sulfatases in the genus Rhodopirellula.</title>
        <authorList>
            <person name="Wegner C.E."/>
            <person name="Richter-Heitmann T."/>
            <person name="Klindworth A."/>
            <person name="Klockow C."/>
            <person name="Richter M."/>
            <person name="Achstetter T."/>
            <person name="Glockner F.O."/>
            <person name="Harder J."/>
        </authorList>
    </citation>
    <scope>NUCLEOTIDE SEQUENCE [LARGE SCALE GENOMIC DNA]</scope>
    <source>
        <strain evidence="3 4">WH47</strain>
    </source>
</reference>
<dbReference type="Pfam" id="PF13360">
    <property type="entry name" value="PQQ_2"/>
    <property type="match status" value="1"/>
</dbReference>
<dbReference type="RefSeq" id="WP_007327689.1">
    <property type="nucleotide sequence ID" value="NZ_AFAR01000190.1"/>
</dbReference>
<organism evidence="3 4">
    <name type="scientific">Rhodopirellula baltica WH47</name>
    <dbReference type="NCBI Taxonomy" id="991778"/>
    <lineage>
        <taxon>Bacteria</taxon>
        <taxon>Pseudomonadati</taxon>
        <taxon>Planctomycetota</taxon>
        <taxon>Planctomycetia</taxon>
        <taxon>Pirellulales</taxon>
        <taxon>Pirellulaceae</taxon>
        <taxon>Rhodopirellula</taxon>
    </lineage>
</organism>
<evidence type="ECO:0000259" key="2">
    <source>
        <dbReference type="Pfam" id="PF13360"/>
    </source>
</evidence>
<evidence type="ECO:0000256" key="1">
    <source>
        <dbReference type="SAM" id="MobiDB-lite"/>
    </source>
</evidence>
<proteinExistence type="predicted"/>
<sequence>MHFSQRFVFAGLIAAGIGLVPGFVSQNAFASDWLQFRGSDTTSSSSEVTPRPGDDSMRPAWEVATSGRGISSPIVIGDSVVVTSSGGEDERDLYIEAFSALDGSRLWLRTLHALGRPYTHPTSANASPSPASDGEKIVALFSSCDLVCLKSDGTPLWYRALAVDHPRTGNDVSMSSSPVILDDVVAVQLENQGDSFSSGIDLETGETLWTRPRARRSGWATPIAVRLPAPAFVFQNADGIELVAARSGELLATLDISGSTTSSPTWAPPLLLVPGDGITAFNLREPSFPIAWENSRLKCRSVSPVVHNGQVIVNQGSVIAAADFTTGESTWKTRMRDVKSVWATPIATASGIYVVDQSGTITVVGEEKSGDDGEESDTGEVDVLGTAEFTGPMLATPAVSDGCIFLRSDRSLIKLAHSTASESKPAAE</sequence>
<dbReference type="PATRIC" id="fig|991778.3.peg.4018"/>
<dbReference type="InterPro" id="IPR015943">
    <property type="entry name" value="WD40/YVTN_repeat-like_dom_sf"/>
</dbReference>
<dbReference type="AlphaFoldDB" id="F2AVM9"/>
<name>F2AVM9_RHOBT</name>